<accession>A0ABV7CCD6</accession>
<dbReference type="Proteomes" id="UP001595453">
    <property type="component" value="Unassembled WGS sequence"/>
</dbReference>
<reference evidence="2" key="1">
    <citation type="journal article" date="2019" name="Int. J. Syst. Evol. Microbiol.">
        <title>The Global Catalogue of Microorganisms (GCM) 10K type strain sequencing project: providing services to taxonomists for standard genome sequencing and annotation.</title>
        <authorList>
            <consortium name="The Broad Institute Genomics Platform"/>
            <consortium name="The Broad Institute Genome Sequencing Center for Infectious Disease"/>
            <person name="Wu L."/>
            <person name="Ma J."/>
        </authorList>
    </citation>
    <scope>NUCLEOTIDE SEQUENCE [LARGE SCALE GENOMIC DNA]</scope>
    <source>
        <strain evidence="2">KCTC 42730</strain>
    </source>
</reference>
<organism evidence="1 2">
    <name type="scientific">Pseudoalteromonas fenneropenaei</name>
    <dbReference type="NCBI Taxonomy" id="1737459"/>
    <lineage>
        <taxon>Bacteria</taxon>
        <taxon>Pseudomonadati</taxon>
        <taxon>Pseudomonadota</taxon>
        <taxon>Gammaproteobacteria</taxon>
        <taxon>Alteromonadales</taxon>
        <taxon>Pseudoalteromonadaceae</taxon>
        <taxon>Pseudoalteromonas</taxon>
    </lineage>
</organism>
<dbReference type="Pfam" id="PF11739">
    <property type="entry name" value="YdbH-like"/>
    <property type="match status" value="1"/>
</dbReference>
<keyword evidence="2" id="KW-1185">Reference proteome</keyword>
<evidence type="ECO:0000313" key="1">
    <source>
        <dbReference type="EMBL" id="MFC3030958.1"/>
    </source>
</evidence>
<evidence type="ECO:0000313" key="2">
    <source>
        <dbReference type="Proteomes" id="UP001595453"/>
    </source>
</evidence>
<dbReference type="EMBL" id="JBHRSD010000001">
    <property type="protein sequence ID" value="MFC3030958.1"/>
    <property type="molecule type" value="Genomic_DNA"/>
</dbReference>
<name>A0ABV7CCD6_9GAMM</name>
<gene>
    <name evidence="1" type="ORF">ACFOEE_00235</name>
</gene>
<dbReference type="InterPro" id="IPR021730">
    <property type="entry name" value="YdbH"/>
</dbReference>
<comment type="caution">
    <text evidence="1">The sequence shown here is derived from an EMBL/GenBank/DDBJ whole genome shotgun (WGS) entry which is preliminary data.</text>
</comment>
<dbReference type="RefSeq" id="WP_377119691.1">
    <property type="nucleotide sequence ID" value="NZ_JBHRSD010000001.1"/>
</dbReference>
<protein>
    <submittedName>
        <fullName evidence="1">YdbH domain-containing protein</fullName>
    </submittedName>
</protein>
<proteinExistence type="predicted"/>
<sequence length="836" mass="91518">MRWLKWTVGFAVVTLLLLTTLFYFRHTIVTRIANHYLNPYQVSLSCLSVDIDKHLNVMLNTLCFNHPAASGTLQQVNIDWQLVSWSWLNEPEIAIQSINADDLTLQAASELLQNHSDAPPVSPLTTLHSSLALLARFPIPVPVNIRHFAVAADTQHYLGKLALSQQSLAATLWSTTTPNHAVNEQKPLLSISISRQLDSLSGHIETDLQALQQAFLPTPLPLAANWQLLALKGGLKLDFSWQANQLSAKLNVAEGETWLQNPPLAQTQVTFSPTWQLDIDEQQIHLELGTQTQFVVSFDDQMLLSYLQQWHLPPELVTLLQTNPLHGVTVSPAGEAKLDLTKQVFSLQNLAIQSLAVHNPSGKPSMQLMLSQVHSEYAAAKLKTQFSAKTQLNAHSLHTALQTPVAVELTGAAEVAGPLWQLELQAPSTVSVPSFTPTNDMPLQLGAVQLHASGNIKQSAKALALNLQLQGDLASFTLPKKLQLEQLQAQAKISGNLAKLTVVGNLKASKTTLAQFDLSGTPNQFDYRLNGDALAVKTLLGFNRDPNLKLKLHAGLLDYAISGKRFAWQYPLAHQADVSLTLSGIDGKVADFGWQDLNYQQHFNYSDGNLISSQGINNLSVATLIPDMGVQTLRASSNLSWIQSALKFDLQQLTAEAFGGRVKVPALSWPIVEAQTMRLELDQIDLEPLLALDKSKGIVVTGKISGKLPVTVALAKNGKPQFSIQQGRLFNVSEGIIRVKDNPAVANLKQQQSNLKLAFEALENLNYHSLTAGVSMANNGDMVLATAIQGHNPDIDNDVNFNLNLSYDLPGLLQSLMIANDLEHSLTNKLKPKEPK</sequence>